<name>A0A238HBV0_9BURK</name>
<dbReference type="AlphaFoldDB" id="A0A238HBV0"/>
<dbReference type="Pfam" id="PF07813">
    <property type="entry name" value="LTXXQ"/>
    <property type="match status" value="1"/>
</dbReference>
<sequence length="156" mass="17008">MKKIPLTLAAAALTLSAALSHAQTPPAPPAAASGTAAARHEARVEERITYLHNQLKITPAQESQWKAFADTIRENNESMARLFRDRLNNKNASALDDIKQYVELTQAGADGAKKLADAFTPLYTSFPPEQKALADTTFRNWLQHPDAGKSRAGVKE</sequence>
<gene>
    <name evidence="2" type="ORF">BSIN_5154</name>
</gene>
<dbReference type="EMBL" id="FXAN01000105">
    <property type="protein sequence ID" value="SMG02505.1"/>
    <property type="molecule type" value="Genomic_DNA"/>
</dbReference>
<evidence type="ECO:0000313" key="3">
    <source>
        <dbReference type="Proteomes" id="UP000198460"/>
    </source>
</evidence>
<dbReference type="RefSeq" id="WP_089341932.1">
    <property type="nucleotide sequence ID" value="NZ_FXAN01000105.1"/>
</dbReference>
<feature type="signal peptide" evidence="1">
    <location>
        <begin position="1"/>
        <end position="22"/>
    </location>
</feature>
<evidence type="ECO:0000313" key="2">
    <source>
        <dbReference type="EMBL" id="SMG02505.1"/>
    </source>
</evidence>
<proteinExistence type="predicted"/>
<evidence type="ECO:0000256" key="1">
    <source>
        <dbReference type="SAM" id="SignalP"/>
    </source>
</evidence>
<reference evidence="2 3" key="1">
    <citation type="submission" date="2017-04" db="EMBL/GenBank/DDBJ databases">
        <authorList>
            <person name="Afonso C.L."/>
            <person name="Miller P.J."/>
            <person name="Scott M.A."/>
            <person name="Spackman E."/>
            <person name="Goraichik I."/>
            <person name="Dimitrov K.M."/>
            <person name="Suarez D.L."/>
            <person name="Swayne D.E."/>
        </authorList>
    </citation>
    <scope>NUCLEOTIDE SEQUENCE [LARGE SCALE GENOMIC DNA]</scope>
    <source>
        <strain evidence="2">LMG 28154</strain>
    </source>
</reference>
<feature type="chain" id="PRO_5012398735" evidence="1">
    <location>
        <begin position="23"/>
        <end position="156"/>
    </location>
</feature>
<accession>A0A238HBV0</accession>
<protein>
    <submittedName>
        <fullName evidence="2">2-polyprenylphenol hydroxylase and related flavodoxin oxidoreductases</fullName>
    </submittedName>
</protein>
<keyword evidence="1" id="KW-0732">Signal</keyword>
<dbReference type="GO" id="GO:0042597">
    <property type="term" value="C:periplasmic space"/>
    <property type="evidence" value="ECO:0007669"/>
    <property type="project" value="InterPro"/>
</dbReference>
<organism evidence="2 3">
    <name type="scientific">Burkholderia singularis</name>
    <dbReference type="NCBI Taxonomy" id="1503053"/>
    <lineage>
        <taxon>Bacteria</taxon>
        <taxon>Pseudomonadati</taxon>
        <taxon>Pseudomonadota</taxon>
        <taxon>Betaproteobacteria</taxon>
        <taxon>Burkholderiales</taxon>
        <taxon>Burkholderiaceae</taxon>
        <taxon>Burkholderia</taxon>
        <taxon>pseudomallei group</taxon>
    </lineage>
</organism>
<dbReference type="InterPro" id="IPR012899">
    <property type="entry name" value="LTXXQ"/>
</dbReference>
<dbReference type="Proteomes" id="UP000198460">
    <property type="component" value="Unassembled WGS sequence"/>
</dbReference>